<organism evidence="2">
    <name type="scientific">uncultured Caudovirales phage</name>
    <dbReference type="NCBI Taxonomy" id="2100421"/>
    <lineage>
        <taxon>Viruses</taxon>
        <taxon>Duplodnaviria</taxon>
        <taxon>Heunggongvirae</taxon>
        <taxon>Uroviricota</taxon>
        <taxon>Caudoviricetes</taxon>
        <taxon>Peduoviridae</taxon>
        <taxon>Maltschvirus</taxon>
        <taxon>Maltschvirus maltsch</taxon>
    </lineage>
</organism>
<gene>
    <name evidence="2" type="ORF">UFOVP240_73</name>
</gene>
<proteinExistence type="predicted"/>
<evidence type="ECO:0000259" key="1">
    <source>
        <dbReference type="Pfam" id="PF24240"/>
    </source>
</evidence>
<feature type="domain" description="DUF7448" evidence="1">
    <location>
        <begin position="4"/>
        <end position="110"/>
    </location>
</feature>
<name>A0A6J7WSU1_9CAUD</name>
<evidence type="ECO:0000313" key="2">
    <source>
        <dbReference type="EMBL" id="CAB5221051.1"/>
    </source>
</evidence>
<dbReference type="EMBL" id="LR798293">
    <property type="protein sequence ID" value="CAB5221051.1"/>
    <property type="molecule type" value="Genomic_DNA"/>
</dbReference>
<dbReference type="InterPro" id="IPR055871">
    <property type="entry name" value="DUF7448"/>
</dbReference>
<dbReference type="Pfam" id="PF24240">
    <property type="entry name" value="DUF7448"/>
    <property type="match status" value="1"/>
</dbReference>
<accession>A0A6J7WSU1</accession>
<sequence>MNIEKMVGKVFTSVTQNSTEMVFANETETFRFFHYQDCCESVSIEDIVGDLSDLEGEPLLIAEEVSGEAPVLDGYHDVVEWTFYKFATRKGYVDVRWFGESNGYYSTSVSLEHDLV</sequence>
<reference evidence="2" key="1">
    <citation type="submission" date="2020-05" db="EMBL/GenBank/DDBJ databases">
        <authorList>
            <person name="Chiriac C."/>
            <person name="Salcher M."/>
            <person name="Ghai R."/>
            <person name="Kavagutti S V."/>
        </authorList>
    </citation>
    <scope>NUCLEOTIDE SEQUENCE</scope>
</reference>
<protein>
    <recommendedName>
        <fullName evidence="1">DUF7448 domain-containing protein</fullName>
    </recommendedName>
</protein>